<gene>
    <name evidence="2" type="ORF">LGLO00237_LOCUS31444</name>
</gene>
<dbReference type="SUPFAM" id="SSF52833">
    <property type="entry name" value="Thioredoxin-like"/>
    <property type="match status" value="1"/>
</dbReference>
<dbReference type="AlphaFoldDB" id="A0A7S3ZD18"/>
<organism evidence="2">
    <name type="scientific">Lotharella globosa</name>
    <dbReference type="NCBI Taxonomy" id="91324"/>
    <lineage>
        <taxon>Eukaryota</taxon>
        <taxon>Sar</taxon>
        <taxon>Rhizaria</taxon>
        <taxon>Cercozoa</taxon>
        <taxon>Chlorarachniophyceae</taxon>
        <taxon>Lotharella</taxon>
    </lineage>
</organism>
<dbReference type="Gene3D" id="3.40.30.10">
    <property type="entry name" value="Glutaredoxin"/>
    <property type="match status" value="1"/>
</dbReference>
<dbReference type="PROSITE" id="PS51354">
    <property type="entry name" value="GLUTAREDOXIN_2"/>
    <property type="match status" value="1"/>
</dbReference>
<dbReference type="PRINTS" id="PR00160">
    <property type="entry name" value="GLUTAREDOXIN"/>
</dbReference>
<proteinExistence type="predicted"/>
<dbReference type="CDD" id="cd03419">
    <property type="entry name" value="GRX_GRXh_1_2_like"/>
    <property type="match status" value="1"/>
</dbReference>
<reference evidence="2" key="1">
    <citation type="submission" date="2021-01" db="EMBL/GenBank/DDBJ databases">
        <authorList>
            <person name="Corre E."/>
            <person name="Pelletier E."/>
            <person name="Niang G."/>
            <person name="Scheremetjew M."/>
            <person name="Finn R."/>
            <person name="Kale V."/>
            <person name="Holt S."/>
            <person name="Cochrane G."/>
            <person name="Meng A."/>
            <person name="Brown T."/>
            <person name="Cohen L."/>
        </authorList>
    </citation>
    <scope>NUCLEOTIDE SEQUENCE</scope>
    <source>
        <strain evidence="2">CCCM811</strain>
    </source>
</reference>
<protein>
    <recommendedName>
        <fullName evidence="1">Glutaredoxin domain-containing protein</fullName>
    </recommendedName>
</protein>
<dbReference type="GO" id="GO:0005737">
    <property type="term" value="C:cytoplasm"/>
    <property type="evidence" value="ECO:0007669"/>
    <property type="project" value="TreeGrafter"/>
</dbReference>
<name>A0A7S3ZD18_9EUKA</name>
<dbReference type="EMBL" id="HBIV01044841">
    <property type="protein sequence ID" value="CAE0679659.1"/>
    <property type="molecule type" value="Transcribed_RNA"/>
</dbReference>
<accession>A0A7S3ZD18</accession>
<dbReference type="InterPro" id="IPR002109">
    <property type="entry name" value="Glutaredoxin"/>
</dbReference>
<dbReference type="GO" id="GO:0015038">
    <property type="term" value="F:glutathione disulfide oxidoreductase activity"/>
    <property type="evidence" value="ECO:0007669"/>
    <property type="project" value="TreeGrafter"/>
</dbReference>
<dbReference type="InterPro" id="IPR036249">
    <property type="entry name" value="Thioredoxin-like_sf"/>
</dbReference>
<dbReference type="GO" id="GO:0034599">
    <property type="term" value="P:cellular response to oxidative stress"/>
    <property type="evidence" value="ECO:0007669"/>
    <property type="project" value="TreeGrafter"/>
</dbReference>
<dbReference type="Pfam" id="PF00462">
    <property type="entry name" value="Glutaredoxin"/>
    <property type="match status" value="1"/>
</dbReference>
<dbReference type="PANTHER" id="PTHR45694">
    <property type="entry name" value="GLUTAREDOXIN 2"/>
    <property type="match status" value="1"/>
</dbReference>
<sequence length="130" mass="14150">MGDTKTKSGIVDRVAKLSPVVVFSKSACSYCEEAVDLLRELDARFMTVELDKVKNGKAMHEMLKKETSWQTLPAIYIGGEFIGGCEDGPSDGKGLMTLYAKGQLIPLLKEAGAFINQNMHSPGRKEEPVG</sequence>
<evidence type="ECO:0000259" key="1">
    <source>
        <dbReference type="Pfam" id="PF00462"/>
    </source>
</evidence>
<feature type="domain" description="Glutaredoxin" evidence="1">
    <location>
        <begin position="20"/>
        <end position="82"/>
    </location>
</feature>
<dbReference type="InterPro" id="IPR014025">
    <property type="entry name" value="Glutaredoxin_subgr"/>
</dbReference>
<dbReference type="PANTHER" id="PTHR45694:SF18">
    <property type="entry name" value="GLUTAREDOXIN-1-RELATED"/>
    <property type="match status" value="1"/>
</dbReference>
<evidence type="ECO:0000313" key="2">
    <source>
        <dbReference type="EMBL" id="CAE0679659.1"/>
    </source>
</evidence>